<name>A0A9Q0J7D2_9ROSI</name>
<keyword evidence="11" id="KW-1185">Reference proteome</keyword>
<dbReference type="PROSITE" id="PS51294">
    <property type="entry name" value="HTH_MYB"/>
    <property type="match status" value="1"/>
</dbReference>
<dbReference type="Gene3D" id="1.10.10.60">
    <property type="entry name" value="Homeodomain-like"/>
    <property type="match status" value="1"/>
</dbReference>
<reference evidence="10" key="1">
    <citation type="submission" date="2022-02" db="EMBL/GenBank/DDBJ databases">
        <authorList>
            <person name="Henning P.M."/>
            <person name="McCubbin A.G."/>
            <person name="Shore J.S."/>
        </authorList>
    </citation>
    <scope>NUCLEOTIDE SEQUENCE</scope>
    <source>
        <strain evidence="10">F60SS</strain>
        <tissue evidence="10">Leaves</tissue>
    </source>
</reference>
<dbReference type="PANTHER" id="PTHR44191">
    <property type="entry name" value="TRANSCRIPTION FACTOR KUA1"/>
    <property type="match status" value="1"/>
</dbReference>
<dbReference type="InterPro" id="IPR017930">
    <property type="entry name" value="Myb_dom"/>
</dbReference>
<dbReference type="CDD" id="cd00167">
    <property type="entry name" value="SANT"/>
    <property type="match status" value="1"/>
</dbReference>
<dbReference type="SMART" id="SM00717">
    <property type="entry name" value="SANT"/>
    <property type="match status" value="1"/>
</dbReference>
<feature type="domain" description="SANT" evidence="8">
    <location>
        <begin position="125"/>
        <end position="173"/>
    </location>
</feature>
<evidence type="ECO:0000313" key="11">
    <source>
        <dbReference type="Proteomes" id="UP001141552"/>
    </source>
</evidence>
<feature type="region of interest" description="Disordered" evidence="6">
    <location>
        <begin position="371"/>
        <end position="398"/>
    </location>
</feature>
<dbReference type="AlphaFoldDB" id="A0A9Q0J7D2"/>
<dbReference type="EMBL" id="JAKUCV010005454">
    <property type="protein sequence ID" value="KAJ4831089.1"/>
    <property type="molecule type" value="Genomic_DNA"/>
</dbReference>
<feature type="compositionally biased region" description="Low complexity" evidence="6">
    <location>
        <begin position="219"/>
        <end position="228"/>
    </location>
</feature>
<feature type="compositionally biased region" description="Low complexity" evidence="6">
    <location>
        <begin position="78"/>
        <end position="90"/>
    </location>
</feature>
<evidence type="ECO:0000259" key="8">
    <source>
        <dbReference type="PROSITE" id="PS51293"/>
    </source>
</evidence>
<feature type="domain" description="HTH myb-type" evidence="9">
    <location>
        <begin position="117"/>
        <end position="173"/>
    </location>
</feature>
<evidence type="ECO:0000259" key="9">
    <source>
        <dbReference type="PROSITE" id="PS51294"/>
    </source>
</evidence>
<dbReference type="GO" id="GO:0009723">
    <property type="term" value="P:response to ethylene"/>
    <property type="evidence" value="ECO:0007669"/>
    <property type="project" value="TreeGrafter"/>
</dbReference>
<dbReference type="PROSITE" id="PS50090">
    <property type="entry name" value="MYB_LIKE"/>
    <property type="match status" value="1"/>
</dbReference>
<feature type="region of interest" description="Disordered" evidence="6">
    <location>
        <begin position="1"/>
        <end position="44"/>
    </location>
</feature>
<gene>
    <name evidence="10" type="ORF">Tsubulata_006079</name>
</gene>
<dbReference type="InterPro" id="IPR006447">
    <property type="entry name" value="Myb_dom_plants"/>
</dbReference>
<feature type="compositionally biased region" description="Low complexity" evidence="6">
    <location>
        <begin position="15"/>
        <end position="31"/>
    </location>
</feature>
<evidence type="ECO:0000256" key="3">
    <source>
        <dbReference type="ARBA" id="ARBA00023125"/>
    </source>
</evidence>
<dbReference type="InterPro" id="IPR001005">
    <property type="entry name" value="SANT/Myb"/>
</dbReference>
<dbReference type="Pfam" id="PF00249">
    <property type="entry name" value="Myb_DNA-binding"/>
    <property type="match status" value="1"/>
</dbReference>
<keyword evidence="4" id="KW-0804">Transcription</keyword>
<dbReference type="PANTHER" id="PTHR44191:SF4">
    <property type="entry name" value="OS01G0187900 PROTEIN"/>
    <property type="match status" value="1"/>
</dbReference>
<comment type="caution">
    <text evidence="10">The sequence shown here is derived from an EMBL/GenBank/DDBJ whole genome shotgun (WGS) entry which is preliminary data.</text>
</comment>
<keyword evidence="2" id="KW-0805">Transcription regulation</keyword>
<comment type="subcellular location">
    <subcellularLocation>
        <location evidence="1">Nucleus</location>
    </subcellularLocation>
</comment>
<dbReference type="InterPro" id="IPR052245">
    <property type="entry name" value="Plant_Stress_Dev_TF"/>
</dbReference>
<evidence type="ECO:0000256" key="6">
    <source>
        <dbReference type="SAM" id="MobiDB-lite"/>
    </source>
</evidence>
<dbReference type="Proteomes" id="UP001141552">
    <property type="component" value="Unassembled WGS sequence"/>
</dbReference>
<dbReference type="NCBIfam" id="TIGR01557">
    <property type="entry name" value="myb_SHAQKYF"/>
    <property type="match status" value="1"/>
</dbReference>
<dbReference type="GO" id="GO:0009739">
    <property type="term" value="P:response to gibberellin"/>
    <property type="evidence" value="ECO:0007669"/>
    <property type="project" value="TreeGrafter"/>
</dbReference>
<dbReference type="GO" id="GO:0003677">
    <property type="term" value="F:DNA binding"/>
    <property type="evidence" value="ECO:0007669"/>
    <property type="project" value="UniProtKB-KW"/>
</dbReference>
<evidence type="ECO:0000259" key="7">
    <source>
        <dbReference type="PROSITE" id="PS50090"/>
    </source>
</evidence>
<evidence type="ECO:0000313" key="10">
    <source>
        <dbReference type="EMBL" id="KAJ4831089.1"/>
    </source>
</evidence>
<keyword evidence="5" id="KW-0539">Nucleus</keyword>
<evidence type="ECO:0000256" key="1">
    <source>
        <dbReference type="ARBA" id="ARBA00004123"/>
    </source>
</evidence>
<sequence length="398" mass="42925">MTRRCSHCSNNGHNSRTCPTRASASSSSAAPAPTPPSAPSAPSISGVKLFGVRLTDGSIIKKSASMGNLSALQHYHSSSSAAASPNPDSPLSDHVRDPAASGYLSDDPAHGSSNRRGERKKGVPWTEEEHRLFLVGLQKLGKGDWRGIARNYVVSRTPTQVASHAQKYFIRQSNATRRKRRSSLFDMVPDMATPPEPVPEEHELPSTEARDADVEDAPKLPSLDLSLKPEFEPMETSQELTKESEDTVMGSNEMKPTVTSSSEFTPVVSRPSEFIPVISRPSEVSPFVSGFLPAFVPVPYPFWPPNAAIPMEEGKSAEPSHHQVLKPVPIVPKEPVNVDELVGMSHLNLGENEIRHREPSPLSLKLIGEPSRQSAFHANAPPSGSDLGKGKGSPIQAV</sequence>
<dbReference type="GO" id="GO:0005634">
    <property type="term" value="C:nucleus"/>
    <property type="evidence" value="ECO:0007669"/>
    <property type="project" value="UniProtKB-SubCell"/>
</dbReference>
<dbReference type="InterPro" id="IPR017884">
    <property type="entry name" value="SANT_dom"/>
</dbReference>
<reference evidence="10" key="2">
    <citation type="journal article" date="2023" name="Plants (Basel)">
        <title>Annotation of the Turnera subulata (Passifloraceae) Draft Genome Reveals the S-Locus Evolved after the Divergence of Turneroideae from Passifloroideae in a Stepwise Manner.</title>
        <authorList>
            <person name="Henning P.M."/>
            <person name="Roalson E.H."/>
            <person name="Mir W."/>
            <person name="McCubbin A.G."/>
            <person name="Shore J.S."/>
        </authorList>
    </citation>
    <scope>NUCLEOTIDE SEQUENCE</scope>
    <source>
        <strain evidence="10">F60SS</strain>
    </source>
</reference>
<proteinExistence type="predicted"/>
<dbReference type="FunFam" id="1.10.10.60:FF:000009">
    <property type="entry name" value="transcription factor MYB1R1"/>
    <property type="match status" value="1"/>
</dbReference>
<dbReference type="SUPFAM" id="SSF46689">
    <property type="entry name" value="Homeodomain-like"/>
    <property type="match status" value="1"/>
</dbReference>
<dbReference type="InterPro" id="IPR009057">
    <property type="entry name" value="Homeodomain-like_sf"/>
</dbReference>
<feature type="domain" description="Myb-like" evidence="7">
    <location>
        <begin position="117"/>
        <end position="169"/>
    </location>
</feature>
<feature type="compositionally biased region" description="Basic and acidic residues" evidence="6">
    <location>
        <begin position="199"/>
        <end position="218"/>
    </location>
</feature>
<dbReference type="GO" id="GO:0006355">
    <property type="term" value="P:regulation of DNA-templated transcription"/>
    <property type="evidence" value="ECO:0007669"/>
    <property type="project" value="UniProtKB-ARBA"/>
</dbReference>
<dbReference type="OrthoDB" id="118550at2759"/>
<dbReference type="PROSITE" id="PS51293">
    <property type="entry name" value="SANT"/>
    <property type="match status" value="1"/>
</dbReference>
<feature type="region of interest" description="Disordered" evidence="6">
    <location>
        <begin position="187"/>
        <end position="264"/>
    </location>
</feature>
<evidence type="ECO:0000256" key="4">
    <source>
        <dbReference type="ARBA" id="ARBA00023163"/>
    </source>
</evidence>
<protein>
    <submittedName>
        <fullName evidence="10">Uncharacterized protein</fullName>
    </submittedName>
</protein>
<accession>A0A9Q0J7D2</accession>
<evidence type="ECO:0000256" key="5">
    <source>
        <dbReference type="ARBA" id="ARBA00023242"/>
    </source>
</evidence>
<evidence type="ECO:0000256" key="2">
    <source>
        <dbReference type="ARBA" id="ARBA00023015"/>
    </source>
</evidence>
<keyword evidence="3" id="KW-0238">DNA-binding</keyword>
<feature type="region of interest" description="Disordered" evidence="6">
    <location>
        <begin position="78"/>
        <end position="123"/>
    </location>
</feature>
<organism evidence="10 11">
    <name type="scientific">Turnera subulata</name>
    <dbReference type="NCBI Taxonomy" id="218843"/>
    <lineage>
        <taxon>Eukaryota</taxon>
        <taxon>Viridiplantae</taxon>
        <taxon>Streptophyta</taxon>
        <taxon>Embryophyta</taxon>
        <taxon>Tracheophyta</taxon>
        <taxon>Spermatophyta</taxon>
        <taxon>Magnoliopsida</taxon>
        <taxon>eudicotyledons</taxon>
        <taxon>Gunneridae</taxon>
        <taxon>Pentapetalae</taxon>
        <taxon>rosids</taxon>
        <taxon>fabids</taxon>
        <taxon>Malpighiales</taxon>
        <taxon>Passifloraceae</taxon>
        <taxon>Turnera</taxon>
    </lineage>
</organism>